<dbReference type="Gene3D" id="3.40.190.10">
    <property type="entry name" value="Periplasmic binding protein-like II"/>
    <property type="match status" value="1"/>
</dbReference>
<reference evidence="2 3" key="1">
    <citation type="submission" date="2019-05" db="EMBL/GenBank/DDBJ databases">
        <title>We sequenced the genome of Paenibacillus hemerocallicola KCTC 33185 for further insight into its adaptation and study the phylogeny of Paenibacillus.</title>
        <authorList>
            <person name="Narsing Rao M.P."/>
        </authorList>
    </citation>
    <scope>NUCLEOTIDE SEQUENCE [LARGE SCALE GENOMIC DNA]</scope>
    <source>
        <strain evidence="2 3">KCTC 33185</strain>
    </source>
</reference>
<dbReference type="PROSITE" id="PS51257">
    <property type="entry name" value="PROKAR_LIPOPROTEIN"/>
    <property type="match status" value="1"/>
</dbReference>
<dbReference type="Proteomes" id="UP000307943">
    <property type="component" value="Unassembled WGS sequence"/>
</dbReference>
<feature type="chain" id="PRO_5038589606" evidence="1">
    <location>
        <begin position="36"/>
        <end position="437"/>
    </location>
</feature>
<dbReference type="EMBL" id="VDCQ01000008">
    <property type="protein sequence ID" value="TNJ66822.1"/>
    <property type="molecule type" value="Genomic_DNA"/>
</dbReference>
<comment type="caution">
    <text evidence="2">The sequence shown here is derived from an EMBL/GenBank/DDBJ whole genome shotgun (WGS) entry which is preliminary data.</text>
</comment>
<evidence type="ECO:0000313" key="2">
    <source>
        <dbReference type="EMBL" id="TNJ66822.1"/>
    </source>
</evidence>
<keyword evidence="1" id="KW-0732">Signal</keyword>
<sequence>MFYRFINFRKGLPMKKRNMLAAVCILLIVSACSNGGGQSESPVKSAEPKNEPPKPFTLNYYTNLKPAVMELETSIIQKKFPHITVNPVYYSATLKPEHLAPAGSVPDLISFTIGSLWDFRDVDLLSDLTPFIKKQNFDMNRFLPNVLESVQAYSDKAEILFMPYTLSSNVLYYNKNIFNKFGVPYPKDGMTWEETYELAKKLTRQDGTVKYKGFQFQLQNLTWKNQLMQPLVDPATFKTVVNGPGWKRWLETMGGFFFIPGNEVGGSFEKNQDVAMYSGPNILSALPEAAKNGLDWDVVSLPSFSGNSSEGTQMISPFYAMPPKGKNMEETFQVIAYMMSEEVQTIKSRQGQVPIINSDSAAKQYGKDLEGVEGKNLNAFFKDKVGKPFKTTKYDDIAKTVIYTELLPNYYKGTKDANTALREAEESANKKIEEKRK</sequence>
<dbReference type="InterPro" id="IPR050490">
    <property type="entry name" value="Bact_solute-bd_prot1"/>
</dbReference>
<dbReference type="SUPFAM" id="SSF53850">
    <property type="entry name" value="Periplasmic binding protein-like II"/>
    <property type="match status" value="1"/>
</dbReference>
<dbReference type="PANTHER" id="PTHR43649:SF30">
    <property type="entry name" value="ABC TRANSPORTER SUBSTRATE-BINDING PROTEIN"/>
    <property type="match status" value="1"/>
</dbReference>
<evidence type="ECO:0000313" key="3">
    <source>
        <dbReference type="Proteomes" id="UP000307943"/>
    </source>
</evidence>
<feature type="signal peptide" evidence="1">
    <location>
        <begin position="1"/>
        <end position="35"/>
    </location>
</feature>
<dbReference type="AlphaFoldDB" id="A0A5C4TD77"/>
<evidence type="ECO:0000256" key="1">
    <source>
        <dbReference type="SAM" id="SignalP"/>
    </source>
</evidence>
<gene>
    <name evidence="2" type="ORF">FE784_08060</name>
</gene>
<dbReference type="PANTHER" id="PTHR43649">
    <property type="entry name" value="ARABINOSE-BINDING PROTEIN-RELATED"/>
    <property type="match status" value="1"/>
</dbReference>
<proteinExistence type="predicted"/>
<protein>
    <submittedName>
        <fullName evidence="2">Extracellular solute-binding protein</fullName>
    </submittedName>
</protein>
<accession>A0A5C4TD77</accession>
<name>A0A5C4TD77_9BACL</name>
<organism evidence="2 3">
    <name type="scientific">Paenibacillus hemerocallicola</name>
    <dbReference type="NCBI Taxonomy" id="1172614"/>
    <lineage>
        <taxon>Bacteria</taxon>
        <taxon>Bacillati</taxon>
        <taxon>Bacillota</taxon>
        <taxon>Bacilli</taxon>
        <taxon>Bacillales</taxon>
        <taxon>Paenibacillaceae</taxon>
        <taxon>Paenibacillus</taxon>
    </lineage>
</organism>
<dbReference type="OrthoDB" id="9795467at2"/>
<keyword evidence="3" id="KW-1185">Reference proteome</keyword>